<dbReference type="AlphaFoldDB" id="A0A7C2BBN1"/>
<gene>
    <name evidence="1" type="ORF">ENP23_05210</name>
</gene>
<dbReference type="EMBL" id="DSIN01000015">
    <property type="protein sequence ID" value="HEF25154.1"/>
    <property type="molecule type" value="Genomic_DNA"/>
</dbReference>
<reference evidence="1" key="1">
    <citation type="journal article" date="2020" name="mSystems">
        <title>Genome- and Community-Level Interaction Insights into Carbon Utilization and Element Cycling Functions of Hydrothermarchaeota in Hydrothermal Sediment.</title>
        <authorList>
            <person name="Zhou Z."/>
            <person name="Liu Y."/>
            <person name="Xu W."/>
            <person name="Pan J."/>
            <person name="Luo Z.H."/>
            <person name="Li M."/>
        </authorList>
    </citation>
    <scope>NUCLEOTIDE SEQUENCE [LARGE SCALE GENOMIC DNA]</scope>
    <source>
        <strain evidence="1">SpSt-200</strain>
    </source>
</reference>
<organism evidence="1">
    <name type="scientific">Pseudomonas graminis</name>
    <dbReference type="NCBI Taxonomy" id="158627"/>
    <lineage>
        <taxon>Bacteria</taxon>
        <taxon>Pseudomonadati</taxon>
        <taxon>Pseudomonadota</taxon>
        <taxon>Gammaproteobacteria</taxon>
        <taxon>Pseudomonadales</taxon>
        <taxon>Pseudomonadaceae</taxon>
        <taxon>Pseudomonas</taxon>
    </lineage>
</organism>
<comment type="caution">
    <text evidence="1">The sequence shown here is derived from an EMBL/GenBank/DDBJ whole genome shotgun (WGS) entry which is preliminary data.</text>
</comment>
<accession>A0A7C2BBN1</accession>
<evidence type="ECO:0000313" key="1">
    <source>
        <dbReference type="EMBL" id="HEF25154.1"/>
    </source>
</evidence>
<protein>
    <submittedName>
        <fullName evidence="1">Uncharacterized protein</fullName>
    </submittedName>
</protein>
<sequence>MDANKVDQATIDKPYVVGKNPLDKISATEKFKVEVLTNQIHIGGVVLCLMRENGTVASSDPVYTPGNWAGERPVRIPSEYVTLRPGLVSGEVLTARFIYAEYAKDGVDQHAGTKSATVKSAGQKKFEAEIEDFRKTGNISAFRSSFRFEGESYTVA</sequence>
<proteinExistence type="predicted"/>
<name>A0A7C2BBN1_9PSED</name>